<dbReference type="Proteomes" id="UP000529637">
    <property type="component" value="Unassembled WGS sequence"/>
</dbReference>
<evidence type="ECO:0000313" key="3">
    <source>
        <dbReference type="EMBL" id="NUZ06559.1"/>
    </source>
</evidence>
<dbReference type="PANTHER" id="PTHR34406">
    <property type="entry name" value="PROTEIN YCEI"/>
    <property type="match status" value="1"/>
</dbReference>
<dbReference type="EMBL" id="JABWMJ010000005">
    <property type="protein sequence ID" value="NUZ06559.1"/>
    <property type="molecule type" value="Genomic_DNA"/>
</dbReference>
<evidence type="ECO:0000259" key="2">
    <source>
        <dbReference type="SMART" id="SM00867"/>
    </source>
</evidence>
<sequence length="198" mass="20998">MTFRTLARAVACRALLAAAWLPLAGGALAQAPAATLVPAQSEVTFQLKQSGVPVDGKFRRFDAQLALDPKAPQGGSVTVSIDTASASVGFADTDAELPRAPWFDSAKFPRAVFRSTAITALGGGRFEAKGKLELKGTVRDLVVPVAIAQNGAQSTATGEFVVRRLDFKIGENEWTDVSLVANDVRVRFKLVFTGLRPL</sequence>
<dbReference type="SMART" id="SM00867">
    <property type="entry name" value="YceI"/>
    <property type="match status" value="1"/>
</dbReference>
<comment type="caution">
    <text evidence="3">The sequence shown here is derived from an EMBL/GenBank/DDBJ whole genome shotgun (WGS) entry which is preliminary data.</text>
</comment>
<keyword evidence="4" id="KW-1185">Reference proteome</keyword>
<gene>
    <name evidence="3" type="ORF">HQN59_12380</name>
</gene>
<dbReference type="PANTHER" id="PTHR34406:SF1">
    <property type="entry name" value="PROTEIN YCEI"/>
    <property type="match status" value="1"/>
</dbReference>
<organism evidence="3 4">
    <name type="scientific">Piscinibacter koreensis</name>
    <dbReference type="NCBI Taxonomy" id="2742824"/>
    <lineage>
        <taxon>Bacteria</taxon>
        <taxon>Pseudomonadati</taxon>
        <taxon>Pseudomonadota</taxon>
        <taxon>Betaproteobacteria</taxon>
        <taxon>Burkholderiales</taxon>
        <taxon>Sphaerotilaceae</taxon>
        <taxon>Piscinibacter</taxon>
    </lineage>
</organism>
<feature type="chain" id="PRO_5030720939" evidence="1">
    <location>
        <begin position="30"/>
        <end position="198"/>
    </location>
</feature>
<reference evidence="3 4" key="1">
    <citation type="submission" date="2020-06" db="EMBL/GenBank/DDBJ databases">
        <title>Schlegella sp. ID0723 isolated from air conditioner.</title>
        <authorList>
            <person name="Kim D.Y."/>
            <person name="Kim D.-U."/>
        </authorList>
    </citation>
    <scope>NUCLEOTIDE SEQUENCE [LARGE SCALE GENOMIC DNA]</scope>
    <source>
        <strain evidence="3 4">ID0723</strain>
    </source>
</reference>
<protein>
    <submittedName>
        <fullName evidence="3">YceI family protein</fullName>
    </submittedName>
</protein>
<accession>A0A7Y6TWV9</accession>
<keyword evidence="1" id="KW-0732">Signal</keyword>
<feature type="domain" description="Lipid/polyisoprenoid-binding YceI-like" evidence="2">
    <location>
        <begin position="33"/>
        <end position="193"/>
    </location>
</feature>
<name>A0A7Y6TWV9_9BURK</name>
<dbReference type="RefSeq" id="WP_176069406.1">
    <property type="nucleotide sequence ID" value="NZ_JABWMJ010000005.1"/>
</dbReference>
<dbReference type="Pfam" id="PF04264">
    <property type="entry name" value="YceI"/>
    <property type="match status" value="1"/>
</dbReference>
<evidence type="ECO:0000256" key="1">
    <source>
        <dbReference type="SAM" id="SignalP"/>
    </source>
</evidence>
<evidence type="ECO:0000313" key="4">
    <source>
        <dbReference type="Proteomes" id="UP000529637"/>
    </source>
</evidence>
<feature type="signal peptide" evidence="1">
    <location>
        <begin position="1"/>
        <end position="29"/>
    </location>
</feature>
<dbReference type="SUPFAM" id="SSF101874">
    <property type="entry name" value="YceI-like"/>
    <property type="match status" value="1"/>
</dbReference>
<dbReference type="InterPro" id="IPR036761">
    <property type="entry name" value="TTHA0802/YceI-like_sf"/>
</dbReference>
<dbReference type="AlphaFoldDB" id="A0A7Y6TWV9"/>
<dbReference type="InterPro" id="IPR007372">
    <property type="entry name" value="Lipid/polyisoprenoid-bd_YceI"/>
</dbReference>
<proteinExistence type="predicted"/>
<dbReference type="Gene3D" id="2.40.128.110">
    <property type="entry name" value="Lipid/polyisoprenoid-binding, YceI-like"/>
    <property type="match status" value="1"/>
</dbReference>